<evidence type="ECO:0000256" key="3">
    <source>
        <dbReference type="ARBA" id="ARBA00048228"/>
    </source>
</evidence>
<dbReference type="GO" id="GO:0046914">
    <property type="term" value="F:transition metal ion binding"/>
    <property type="evidence" value="ECO:0007669"/>
    <property type="project" value="InterPro"/>
</dbReference>
<dbReference type="EC" id="1.2.7.12" evidence="2"/>
<dbReference type="InterPro" id="IPR002489">
    <property type="entry name" value="Glu_synth_asu_C"/>
</dbReference>
<reference evidence="5 6" key="1">
    <citation type="journal article" date="2016" name="Sci. Rep.">
        <title>Metabolic traits of an uncultured archaeal lineage -MSBL1- from brine pools of the Red Sea.</title>
        <authorList>
            <person name="Mwirichia R."/>
            <person name="Alam I."/>
            <person name="Rashid M."/>
            <person name="Vinu M."/>
            <person name="Ba-Alawi W."/>
            <person name="Anthony Kamau A."/>
            <person name="Kamanda Ngugi D."/>
            <person name="Goker M."/>
            <person name="Klenk H.P."/>
            <person name="Bajic V."/>
            <person name="Stingl U."/>
        </authorList>
    </citation>
    <scope>NUCLEOTIDE SEQUENCE [LARGE SCALE GENOMIC DNA]</scope>
    <source>
        <strain evidence="5">SCGC-AAA259E22</strain>
    </source>
</reference>
<dbReference type="Proteomes" id="UP000070657">
    <property type="component" value="Unassembled WGS sequence"/>
</dbReference>
<dbReference type="CDD" id="cd00980">
    <property type="entry name" value="FwdC/FmdC"/>
    <property type="match status" value="1"/>
</dbReference>
<protein>
    <recommendedName>
        <fullName evidence="2">formylmethanofuran dehydrogenase</fullName>
        <ecNumber evidence="2">1.2.7.12</ecNumber>
    </recommendedName>
</protein>
<dbReference type="PANTHER" id="PTHR39673">
    <property type="entry name" value="TUNGSTEN FORMYLMETHANOFURAN DEHYDROGENASE, SUBUNIT C (FWDC)"/>
    <property type="match status" value="1"/>
</dbReference>
<comment type="pathway">
    <text evidence="1">One-carbon metabolism; methanogenesis from CO(2); 5,10-methenyl-5,6,7,8-tetrahydromethanopterin from CO(2): step 1/3.</text>
</comment>
<dbReference type="InterPro" id="IPR017550">
    <property type="entry name" value="Formylmethanofuran_DH_suC"/>
</dbReference>
<name>A0A133UFB9_9EURY</name>
<gene>
    <name evidence="5" type="ORF">AKJ66_03185</name>
</gene>
<dbReference type="GO" id="GO:0018493">
    <property type="term" value="F:formylmethanofuran dehydrogenase activity"/>
    <property type="evidence" value="ECO:0007669"/>
    <property type="project" value="UniProtKB-EC"/>
</dbReference>
<dbReference type="SUPFAM" id="SSF69336">
    <property type="entry name" value="Alpha subunit of glutamate synthase, C-terminal domain"/>
    <property type="match status" value="1"/>
</dbReference>
<evidence type="ECO:0000313" key="5">
    <source>
        <dbReference type="EMBL" id="KXA92918.1"/>
    </source>
</evidence>
<accession>A0A133UFB9</accession>
<dbReference type="GO" id="GO:0019386">
    <property type="term" value="P:methanogenesis, from carbon dioxide"/>
    <property type="evidence" value="ECO:0007669"/>
    <property type="project" value="UniProtKB-UniPathway"/>
</dbReference>
<keyword evidence="6" id="KW-1185">Reference proteome</keyword>
<sequence length="274" mass="29481">MKEVIFLKVTLKPKLEFDSPIDLDNVTPDKFKGKNPEEIKKVLVYKGARELDLEEIFEIECEDTGNSEVEIIIDGGLPNGRRLGQEMSEGKIKVLGDIGKCAGSFMSGGEFEIDGDADSWAGQKMSGGEMVIKGDAGDFLGSTFRGDWQGMTGGRITVEGNAGDQVGEWLDGGTIVINGNAGLHAGFHMKSGCVIVHGDTEERIGGQMKGGDIVVEGKLEKVLPGFIYEEVVNDVEVNGVDLEGDFLKFTGDKSEKGKGSLFVSKKENENLIPS</sequence>
<proteinExistence type="predicted"/>
<dbReference type="UniPathway" id="UPA00640">
    <property type="reaction ID" value="UER00692"/>
</dbReference>
<evidence type="ECO:0000256" key="2">
    <source>
        <dbReference type="ARBA" id="ARBA00012692"/>
    </source>
</evidence>
<dbReference type="Pfam" id="PF01493">
    <property type="entry name" value="GXGXG"/>
    <property type="match status" value="1"/>
</dbReference>
<comment type="catalytic activity">
    <reaction evidence="3">
        <text>N-formylmethanofuran + 2 oxidized [2Fe-2S]-[ferredoxin] + H2O = methanofuran + 2 reduced [2Fe-2S]-[ferredoxin] + CO2 + H(+)</text>
        <dbReference type="Rhea" id="RHEA:19841"/>
        <dbReference type="Rhea" id="RHEA-COMP:10000"/>
        <dbReference type="Rhea" id="RHEA-COMP:10001"/>
        <dbReference type="ChEBI" id="CHEBI:15377"/>
        <dbReference type="ChEBI" id="CHEBI:15378"/>
        <dbReference type="ChEBI" id="CHEBI:16526"/>
        <dbReference type="ChEBI" id="CHEBI:33737"/>
        <dbReference type="ChEBI" id="CHEBI:33738"/>
        <dbReference type="ChEBI" id="CHEBI:57727"/>
        <dbReference type="ChEBI" id="CHEBI:58151"/>
        <dbReference type="EC" id="1.2.7.12"/>
    </reaction>
</comment>
<evidence type="ECO:0000256" key="1">
    <source>
        <dbReference type="ARBA" id="ARBA00004830"/>
    </source>
</evidence>
<evidence type="ECO:0000259" key="4">
    <source>
        <dbReference type="Pfam" id="PF01493"/>
    </source>
</evidence>
<dbReference type="AlphaFoldDB" id="A0A133UFB9"/>
<dbReference type="Gene3D" id="2.160.20.60">
    <property type="entry name" value="Glutamate synthase, alpha subunit, C-terminal domain"/>
    <property type="match status" value="1"/>
</dbReference>
<dbReference type="InterPro" id="IPR036485">
    <property type="entry name" value="Glu_synth_asu_C_sf"/>
</dbReference>
<organism evidence="5 6">
    <name type="scientific">candidate division MSBL1 archaeon SCGC-AAA259E22</name>
    <dbReference type="NCBI Taxonomy" id="1698265"/>
    <lineage>
        <taxon>Archaea</taxon>
        <taxon>Methanobacteriati</taxon>
        <taxon>Methanobacteriota</taxon>
        <taxon>candidate division MSBL1</taxon>
    </lineage>
</organism>
<dbReference type="EMBL" id="LHXP01000037">
    <property type="protein sequence ID" value="KXA92918.1"/>
    <property type="molecule type" value="Genomic_DNA"/>
</dbReference>
<feature type="domain" description="Glutamate synthase alpha subunit C-terminal" evidence="4">
    <location>
        <begin position="89"/>
        <end position="232"/>
    </location>
</feature>
<dbReference type="NCBIfam" id="TIGR03122">
    <property type="entry name" value="one_C_dehyd_C"/>
    <property type="match status" value="1"/>
</dbReference>
<comment type="caution">
    <text evidence="5">The sequence shown here is derived from an EMBL/GenBank/DDBJ whole genome shotgun (WGS) entry which is preliminary data.</text>
</comment>
<dbReference type="PANTHER" id="PTHR39673:SF5">
    <property type="entry name" value="TUNGSTEN-CONTAINING FORMYLMETHANOFURAN DEHYDROGENASE 2 SUBUNIT C"/>
    <property type="match status" value="1"/>
</dbReference>
<evidence type="ECO:0000313" key="6">
    <source>
        <dbReference type="Proteomes" id="UP000070657"/>
    </source>
</evidence>